<keyword evidence="2" id="KW-1185">Reference proteome</keyword>
<dbReference type="InterPro" id="IPR016791">
    <property type="entry name" value="Polyketide_synth_GrhN/RubW_prd"/>
</dbReference>
<reference evidence="2" key="1">
    <citation type="submission" date="2018-05" db="EMBL/GenBank/DDBJ databases">
        <authorList>
            <person name="Deangelis K."/>
            <person name="Huntemann M."/>
            <person name="Clum A."/>
            <person name="Pillay M."/>
            <person name="Palaniappan K."/>
            <person name="Varghese N."/>
            <person name="Mikhailova N."/>
            <person name="Stamatis D."/>
            <person name="Reddy T."/>
            <person name="Daum C."/>
            <person name="Shapiro N."/>
            <person name="Ivanova N."/>
            <person name="Kyrpides N."/>
            <person name="Woyke T."/>
        </authorList>
    </citation>
    <scope>NUCLEOTIDE SEQUENCE [LARGE SCALE GENOMIC DNA]</scope>
    <source>
        <strain evidence="2">GAS496</strain>
    </source>
</reference>
<proteinExistence type="predicted"/>
<accession>A0A318HI86</accession>
<evidence type="ECO:0000313" key="2">
    <source>
        <dbReference type="Proteomes" id="UP000247781"/>
    </source>
</evidence>
<dbReference type="PIRSF" id="PIRSF021513">
    <property type="entry name" value="GrhN_RubW_prd"/>
    <property type="match status" value="1"/>
</dbReference>
<comment type="caution">
    <text evidence="1">The sequence shown here is derived from an EMBL/GenBank/DDBJ whole genome shotgun (WGS) entry which is preliminary data.</text>
</comment>
<gene>
    <name evidence="1" type="ORF">C8E89_106246</name>
</gene>
<dbReference type="InterPro" id="IPR012349">
    <property type="entry name" value="Split_barrel_FMN-bd"/>
</dbReference>
<dbReference type="Gene3D" id="2.30.110.10">
    <property type="entry name" value="Electron Transport, Fmn-binding Protein, Chain A"/>
    <property type="match status" value="1"/>
</dbReference>
<organism evidence="1 2">
    <name type="scientific">Mycolicibacterium moriokaense</name>
    <dbReference type="NCBI Taxonomy" id="39691"/>
    <lineage>
        <taxon>Bacteria</taxon>
        <taxon>Bacillati</taxon>
        <taxon>Actinomycetota</taxon>
        <taxon>Actinomycetes</taxon>
        <taxon>Mycobacteriales</taxon>
        <taxon>Mycobacteriaceae</taxon>
        <taxon>Mycolicibacterium</taxon>
    </lineage>
</organism>
<evidence type="ECO:0008006" key="3">
    <source>
        <dbReference type="Google" id="ProtNLM"/>
    </source>
</evidence>
<evidence type="ECO:0000313" key="1">
    <source>
        <dbReference type="EMBL" id="PXX09319.1"/>
    </source>
</evidence>
<name>A0A318HI86_9MYCO</name>
<dbReference type="EMBL" id="QJJU01000006">
    <property type="protein sequence ID" value="PXX09319.1"/>
    <property type="molecule type" value="Genomic_DNA"/>
</dbReference>
<sequence>MCRLKVQHFANDVLALVRSGDWPYGEGMTEQSHAVYVSHPPEGLLRIVNPALKFVLRTPLAGPMGKQLMVLSFTGRKSGKQYSIPVSAHLIDNQLYALAGAAWTKNFRGGRAAEVHHNGKTTKMNGELIVDSAVVSDLSHRLAEGYGVKQAQRMMGLAFREPRIPTVEEFKEAAEREGIVAVKLTPA</sequence>
<protein>
    <recommendedName>
        <fullName evidence="3">DUF385 domain-containing protein</fullName>
    </recommendedName>
</protein>
<reference evidence="1 2" key="2">
    <citation type="submission" date="2018-06" db="EMBL/GenBank/DDBJ databases">
        <title>Sequencing of bacterial isolates from soil warming experiment in Harvard Forest, Massachusetts, USA.</title>
        <authorList>
            <person name="Deangelis K.PhD."/>
        </authorList>
    </citation>
    <scope>NUCLEOTIDE SEQUENCE [LARGE SCALE GENOMIC DNA]</scope>
    <source>
        <strain evidence="1 2">GAS496</strain>
    </source>
</reference>
<dbReference type="Proteomes" id="UP000247781">
    <property type="component" value="Unassembled WGS sequence"/>
</dbReference>
<dbReference type="AlphaFoldDB" id="A0A318HI86"/>